<dbReference type="PANTHER" id="PTHR23345">
    <property type="entry name" value="VITELLOGENIN-RELATED"/>
    <property type="match status" value="1"/>
</dbReference>
<dbReference type="SUPFAM" id="SSF56968">
    <property type="entry name" value="Lipovitellin-phosvitin complex, beta-sheet shell regions"/>
    <property type="match status" value="1"/>
</dbReference>
<evidence type="ECO:0000256" key="2">
    <source>
        <dbReference type="PROSITE-ProRule" id="PRU00557"/>
    </source>
</evidence>
<keyword evidence="1 3" id="KW-0732">Signal</keyword>
<feature type="domain" description="Vitellogenin" evidence="4">
    <location>
        <begin position="26"/>
        <end position="640"/>
    </location>
</feature>
<feature type="signal peptide" evidence="3">
    <location>
        <begin position="1"/>
        <end position="17"/>
    </location>
</feature>
<dbReference type="Pfam" id="PF09172">
    <property type="entry name" value="Vit_open_b-sht"/>
    <property type="match status" value="1"/>
</dbReference>
<gene>
    <name evidence="5" type="ORF">PARMNEM_LOCUS8277</name>
</gene>
<dbReference type="GO" id="GO:0005319">
    <property type="term" value="F:lipid transporter activity"/>
    <property type="evidence" value="ECO:0007669"/>
    <property type="project" value="InterPro"/>
</dbReference>
<dbReference type="InterPro" id="IPR001747">
    <property type="entry name" value="Vitellogenin_N"/>
</dbReference>
<feature type="chain" id="PRO_5043942738" description="Vitellogenin domain-containing protein" evidence="3">
    <location>
        <begin position="18"/>
        <end position="1322"/>
    </location>
</feature>
<organism evidence="5 6">
    <name type="scientific">Parnassius mnemosyne</name>
    <name type="common">clouded apollo</name>
    <dbReference type="NCBI Taxonomy" id="213953"/>
    <lineage>
        <taxon>Eukaryota</taxon>
        <taxon>Metazoa</taxon>
        <taxon>Ecdysozoa</taxon>
        <taxon>Arthropoda</taxon>
        <taxon>Hexapoda</taxon>
        <taxon>Insecta</taxon>
        <taxon>Pterygota</taxon>
        <taxon>Neoptera</taxon>
        <taxon>Endopterygota</taxon>
        <taxon>Lepidoptera</taxon>
        <taxon>Glossata</taxon>
        <taxon>Ditrysia</taxon>
        <taxon>Papilionoidea</taxon>
        <taxon>Papilionidae</taxon>
        <taxon>Parnassiinae</taxon>
        <taxon>Parnassini</taxon>
        <taxon>Parnassius</taxon>
        <taxon>Driopa</taxon>
    </lineage>
</organism>
<dbReference type="InterPro" id="IPR015816">
    <property type="entry name" value="Vitellinogen_b-sht_N"/>
</dbReference>
<dbReference type="Gene3D" id="1.25.10.20">
    <property type="entry name" value="Vitellinogen, superhelical"/>
    <property type="match status" value="1"/>
</dbReference>
<evidence type="ECO:0000259" key="4">
    <source>
        <dbReference type="PROSITE" id="PS51211"/>
    </source>
</evidence>
<reference evidence="5 6" key="1">
    <citation type="submission" date="2023-11" db="EMBL/GenBank/DDBJ databases">
        <authorList>
            <person name="Hedman E."/>
            <person name="Englund M."/>
            <person name="Stromberg M."/>
            <person name="Nyberg Akerstrom W."/>
            <person name="Nylinder S."/>
            <person name="Jareborg N."/>
            <person name="Kallberg Y."/>
            <person name="Kronander E."/>
        </authorList>
    </citation>
    <scope>NUCLEOTIDE SEQUENCE [LARGE SCALE GENOMIC DNA]</scope>
</reference>
<dbReference type="InterPro" id="IPR011030">
    <property type="entry name" value="Lipovitellin_superhlx_dom"/>
</dbReference>
<evidence type="ECO:0000256" key="1">
    <source>
        <dbReference type="ARBA" id="ARBA00022729"/>
    </source>
</evidence>
<comment type="caution">
    <text evidence="5">The sequence shown here is derived from an EMBL/GenBank/DDBJ whole genome shotgun (WGS) entry which is preliminary data.</text>
</comment>
<dbReference type="InterPro" id="IPR050733">
    <property type="entry name" value="Vitellogenin/Apolipophorin"/>
</dbReference>
<keyword evidence="6" id="KW-1185">Reference proteome</keyword>
<protein>
    <recommendedName>
        <fullName evidence="4">Vitellogenin domain-containing protein</fullName>
    </recommendedName>
</protein>
<dbReference type="InterPro" id="IPR015819">
    <property type="entry name" value="Lipid_transp_b-sht_shell"/>
</dbReference>
<evidence type="ECO:0000313" key="5">
    <source>
        <dbReference type="EMBL" id="CAK1587452.1"/>
    </source>
</evidence>
<dbReference type="SMART" id="SM01169">
    <property type="entry name" value="DUF1943"/>
    <property type="match status" value="1"/>
</dbReference>
<evidence type="ECO:0000256" key="3">
    <source>
        <dbReference type="SAM" id="SignalP"/>
    </source>
</evidence>
<name>A0AAV1L097_9NEOP</name>
<comment type="caution">
    <text evidence="2">Lacks conserved residue(s) required for the propagation of feature annotation.</text>
</comment>
<evidence type="ECO:0000313" key="6">
    <source>
        <dbReference type="Proteomes" id="UP001314205"/>
    </source>
</evidence>
<dbReference type="Gene3D" id="2.30.230.10">
    <property type="entry name" value="Lipovitellin, beta-sheet shell regions, chain A"/>
    <property type="match status" value="1"/>
</dbReference>
<accession>A0AAV1L097</accession>
<dbReference type="InterPro" id="IPR015255">
    <property type="entry name" value="Vitellinogen_open_b-sht"/>
</dbReference>
<dbReference type="PROSITE" id="PS51211">
    <property type="entry name" value="VITELLOGENIN"/>
    <property type="match status" value="1"/>
</dbReference>
<dbReference type="EMBL" id="CAVLGL010000082">
    <property type="protein sequence ID" value="CAK1587452.1"/>
    <property type="molecule type" value="Genomic_DNA"/>
</dbReference>
<dbReference type="PANTHER" id="PTHR23345:SF33">
    <property type="entry name" value="CROSSVEINLESS D"/>
    <property type="match status" value="1"/>
</dbReference>
<dbReference type="SUPFAM" id="SSF48431">
    <property type="entry name" value="Lipovitellin-phosvitin complex, superhelical domain"/>
    <property type="match status" value="1"/>
</dbReference>
<proteinExistence type="predicted"/>
<sequence>MILVYLLVSLGLAAVTASPNGLQVLFPELNRQYSFVVKTNSSSGILAPREGNSFWTLEGRLLVTVYDNYTKVRFKLDDLKTSYQSEEAAGFLKKTWEAEYQANGFISGIYVGDEPVWATNMKRALTVNFQMKKETGTYGSYEPCLYENCLMVYTVVGESIKKYCSLKVSSANTEHSWSSVPWTQDYVERNVPEVVSTSERVYEFDEKRGLSCMSMNGNFQYKIHDHILYVASELSLYYDMDVPVESIEKLDLSRREIQYDAGDYRNPSNFIKTMTQRDLKNRTYEILLKIAKKGIDADNIVKNEGLIHTMDFVDLLNTMSQLTYESFKRLFDELVLGTSYDLETARNIFLEVLPHGRSDACARFVKYLVIEQKEKVEDAALLSLLRKLPYNVADYSQNLLEELEVFSKLGPDFPQQIRHAGILSFATLTSKTMDASLVKQDYFDNIVVKYFRMYSDCPQYLDRMVWLQGMCTLGYTADSYIRTIYGDFSRNRHERLWASLACGPETAKGYMVLETTLPILTNDKEHIQLRVAALHALLSTEISASDFLFIHNYIKNCNSEQLKRFWYLTVKTLEKNKYFHGYKAVSFYVPFISNQVTNPGSKYWATNNVVFTVGDDEDTASVQFFSVGEAYGPMPAMGGIKLSTGGRRPYQPAVYFIGEGLSWVLLKKLLQSRNVSEGGLISMLEKLNAWKMRTPEPVHIDIVMKIGDKTVVATHINQSELAQNYDDIFKLIDDFLKFGSHINQQMVYYPFQMDWNIASELGTPVRLQRTIVGFSSVRGNLTAHPDPKRLTWENDLQLSYQGTAVTSLSTDGPILLSEHTTRIQQSIVALLPMKFNVSYPFSEKKIELTLLFPFTQRAGLALHSRVLVNMVTIDGNYENVVITGRDTCERDEPESITDDRPISGAETTDKLMTHIFDLLTPLKSSHIALDSILLFNFPPSGTCGATIFVSSLKNYGEGKVKMELGVSRWNFLSEEDKIDVDFSFAISFYILNKNHEDPVIKIYSETSINSQDGNLTAELAVRGKLPDTFHNISDRYIRLCYLQEVSTQTSVDQDLYSFPSAYQGQIILLLDFSKEYRTCYERAENKLKIRYKGSPKNVHGALERHVEFQIEGKQGIDLVRHVLPKRVLETAKDLFSGTYDRDSVNAVAEMKEKNGVIHVKAKNGSEVKFKSENLGWMLDSFTTMQIMTKYGLYRECRVQESTVETLFGTTEPLLPLQQTDAIALADCSDFSSFAVLRQQNGGVKVHAGENSIVVRGGSADIATDVPYFRIRTIGDGVKISSLLTGVTVYVRYNETVILVPHSYMDVLCGECVGRDRSYLDYV</sequence>
<dbReference type="Proteomes" id="UP001314205">
    <property type="component" value="Unassembled WGS sequence"/>
</dbReference>